<evidence type="ECO:0008006" key="3">
    <source>
        <dbReference type="Google" id="ProtNLM"/>
    </source>
</evidence>
<accession>A0A231QXX9</accession>
<dbReference type="Pfam" id="PF12952">
    <property type="entry name" value="DUF3841"/>
    <property type="match status" value="1"/>
</dbReference>
<evidence type="ECO:0000313" key="1">
    <source>
        <dbReference type="EMBL" id="OXS40063.1"/>
    </source>
</evidence>
<sequence>MIIWTIQPYSVYQELVAKGQFYCDPNKSCNLKEADFQAAYAWMIAQLKAKVGRPPNDQIQPPIWAWYRARAFSHTRPDFREHRDYADQVCLELELDDSQVLLSDFDSWHFVLGDSYFAPASNEQEWEALNAWFDGLTKADQQAVKEASWQQIFDITPSHDPWTLNGAYVQACFWQLGLSQVSKVWRMKKGEKVRELALGSV</sequence>
<dbReference type="Proteomes" id="UP000215261">
    <property type="component" value="Unassembled WGS sequence"/>
</dbReference>
<comment type="caution">
    <text evidence="1">The sequence shown here is derived from an EMBL/GenBank/DDBJ whole genome shotgun (WGS) entry which is preliminary data.</text>
</comment>
<dbReference type="InterPro" id="IPR024211">
    <property type="entry name" value="DUF3841"/>
</dbReference>
<dbReference type="AlphaFoldDB" id="A0A231QXX9"/>
<proteinExistence type="predicted"/>
<dbReference type="EMBL" id="LUGO01000049">
    <property type="protein sequence ID" value="OXS40063.1"/>
    <property type="molecule type" value="Genomic_DNA"/>
</dbReference>
<gene>
    <name evidence="1" type="ORF">AYP69_05820</name>
</gene>
<organism evidence="1 2">
    <name type="scientific">Ligilactobacillus agilis</name>
    <dbReference type="NCBI Taxonomy" id="1601"/>
    <lineage>
        <taxon>Bacteria</taxon>
        <taxon>Bacillati</taxon>
        <taxon>Bacillota</taxon>
        <taxon>Bacilli</taxon>
        <taxon>Lactobacillales</taxon>
        <taxon>Lactobacillaceae</taxon>
        <taxon>Ligilactobacillus</taxon>
    </lineage>
</organism>
<reference evidence="1 2" key="1">
    <citation type="submission" date="2016-03" db="EMBL/GenBank/DDBJ databases">
        <title>Sequencing of Lactobacillus Species from Commercial Turkeys.</title>
        <authorList>
            <person name="Johnson T.J."/>
            <person name="Youmans B.P."/>
            <person name="Case K.A."/>
        </authorList>
    </citation>
    <scope>NUCLEOTIDE SEQUENCE [LARGE SCALE GENOMIC DNA]</scope>
    <source>
        <strain evidence="1 2">UMNLA1</strain>
    </source>
</reference>
<name>A0A231QXX9_9LACO</name>
<protein>
    <recommendedName>
        <fullName evidence="3">DUF3841 domain-containing protein</fullName>
    </recommendedName>
</protein>
<evidence type="ECO:0000313" key="2">
    <source>
        <dbReference type="Proteomes" id="UP000215261"/>
    </source>
</evidence>
<dbReference type="RefSeq" id="WP_089144313.1">
    <property type="nucleotide sequence ID" value="NZ_LUGD01000087.1"/>
</dbReference>